<evidence type="ECO:0000313" key="2">
    <source>
        <dbReference type="Proteomes" id="UP001208689"/>
    </source>
</evidence>
<dbReference type="EMBL" id="CP104013">
    <property type="protein sequence ID" value="UYP46764.1"/>
    <property type="molecule type" value="Genomic_DNA"/>
</dbReference>
<reference evidence="1" key="1">
    <citation type="submission" date="2022-09" db="EMBL/GenBank/DDBJ databases">
        <title>Actin cytoskeleton and complex cell architecture in an #Asgard archaeon.</title>
        <authorList>
            <person name="Ponce Toledo R.I."/>
            <person name="Schleper C."/>
            <person name="Rodrigues Oliveira T."/>
            <person name="Wollweber F."/>
            <person name="Xu J."/>
            <person name="Rittmann S."/>
            <person name="Klingl A."/>
            <person name="Pilhofer M."/>
        </authorList>
    </citation>
    <scope>NUCLEOTIDE SEQUENCE</scope>
    <source>
        <strain evidence="1">B-35</strain>
    </source>
</reference>
<protein>
    <submittedName>
        <fullName evidence="1">Uncharacterized protein</fullName>
    </submittedName>
</protein>
<dbReference type="Proteomes" id="UP001208689">
    <property type="component" value="Chromosome"/>
</dbReference>
<organism evidence="1 2">
    <name type="scientific">Candidatus Lokiarchaeum ossiferum</name>
    <dbReference type="NCBI Taxonomy" id="2951803"/>
    <lineage>
        <taxon>Archaea</taxon>
        <taxon>Promethearchaeati</taxon>
        <taxon>Promethearchaeota</taxon>
        <taxon>Promethearchaeia</taxon>
        <taxon>Promethearchaeales</taxon>
        <taxon>Promethearchaeaceae</taxon>
        <taxon>Candidatus Lokiarchaeum</taxon>
    </lineage>
</organism>
<gene>
    <name evidence="1" type="ORF">NEF87_003049</name>
</gene>
<keyword evidence="2" id="KW-1185">Reference proteome</keyword>
<sequence length="126" mass="14614">MLNEGLSHLGIEIVQTREDFFYTMTFPDYKSFNLLFRNFFLHYPIVSTKTSKNNSPFVLTFAFDEIPQELCDEELIELMTLSLEMMGLKLVSLAEVGLHHIPFIDMDSFLVLLYGLIQNLNKSLII</sequence>
<evidence type="ECO:0000313" key="1">
    <source>
        <dbReference type="EMBL" id="UYP46764.1"/>
    </source>
</evidence>
<proteinExistence type="predicted"/>
<accession>A0ABY6HTC3</accession>
<name>A0ABY6HTC3_9ARCH</name>